<dbReference type="Proteomes" id="UP000004322">
    <property type="component" value="Unassembled WGS sequence"/>
</dbReference>
<dbReference type="STRING" id="873449.STRCR_1674"/>
<keyword evidence="1" id="KW-0812">Transmembrane</keyword>
<dbReference type="NCBIfam" id="NF033863">
    <property type="entry name" value="immun_TipC_fam"/>
    <property type="match status" value="1"/>
</dbReference>
<dbReference type="OrthoDB" id="2221131at2"/>
<comment type="caution">
    <text evidence="2">The sequence shown here is derived from an EMBL/GenBank/DDBJ whole genome shotgun (WGS) entry which is preliminary data.</text>
</comment>
<proteinExistence type="predicted"/>
<organism evidence="2 3">
    <name type="scientific">Streptococcus criceti HS-6</name>
    <dbReference type="NCBI Taxonomy" id="873449"/>
    <lineage>
        <taxon>Bacteria</taxon>
        <taxon>Bacillati</taxon>
        <taxon>Bacillota</taxon>
        <taxon>Bacilli</taxon>
        <taxon>Lactobacillales</taxon>
        <taxon>Streptococcaceae</taxon>
        <taxon>Streptococcus</taxon>
    </lineage>
</organism>
<evidence type="ECO:0000256" key="1">
    <source>
        <dbReference type="SAM" id="Phobius"/>
    </source>
</evidence>
<evidence type="ECO:0000313" key="2">
    <source>
        <dbReference type="EMBL" id="EHI74845.1"/>
    </source>
</evidence>
<gene>
    <name evidence="2" type="ORF">STRCR_1674</name>
</gene>
<evidence type="ECO:0000313" key="3">
    <source>
        <dbReference type="Proteomes" id="UP000004322"/>
    </source>
</evidence>
<keyword evidence="3" id="KW-1185">Reference proteome</keyword>
<name>G5JPU1_STRCG</name>
<feature type="transmembrane region" description="Helical" evidence="1">
    <location>
        <begin position="6"/>
        <end position="25"/>
    </location>
</feature>
<keyword evidence="1" id="KW-1133">Transmembrane helix</keyword>
<accession>G5JPU1</accession>
<dbReference type="RefSeq" id="WP_004228596.1">
    <property type="nucleotide sequence ID" value="NZ_AEUV02000002.1"/>
</dbReference>
<sequence length="215" mass="25508">MNNNLNKILSIIIIFIMLILGIVAFNDMKYHHTTTVINIFDEIYTQTNSSYLNKNIFRNLNDVIVYKKKVYDSDMNDTGKLNPQVVYKEEAFSNIYSNVKIDFDLHSKNQGFIIWFQRKLPNSDFLWYTIKYNSKNKLLEKEVNILNNNGRNIADTDKEVRPYLKSQEIKVQELNDDYNKIINNLVLKDWVSIYESKFSSTNYGDVTVKTQWQDW</sequence>
<keyword evidence="1" id="KW-0472">Membrane</keyword>
<dbReference type="AlphaFoldDB" id="G5JPU1"/>
<dbReference type="EMBL" id="AEUV02000002">
    <property type="protein sequence ID" value="EHI74845.1"/>
    <property type="molecule type" value="Genomic_DNA"/>
</dbReference>
<protein>
    <submittedName>
        <fullName evidence="2">Uncharacterized protein</fullName>
    </submittedName>
</protein>
<dbReference type="InterPro" id="IPR048042">
    <property type="entry name" value="TipC-like"/>
</dbReference>
<reference evidence="2" key="1">
    <citation type="submission" date="2011-07" db="EMBL/GenBank/DDBJ databases">
        <authorList>
            <person name="Stanhope M.J."/>
            <person name="Durkin A.S."/>
            <person name="Hostetler J."/>
            <person name="Kim M."/>
            <person name="Radune D."/>
            <person name="Singh I."/>
            <person name="Town C.D."/>
        </authorList>
    </citation>
    <scope>NUCLEOTIDE SEQUENCE [LARGE SCALE GENOMIC DNA]</scope>
    <source>
        <strain evidence="2">HS-6</strain>
    </source>
</reference>